<comment type="caution">
    <text evidence="2">The sequence shown here is derived from an EMBL/GenBank/DDBJ whole genome shotgun (WGS) entry which is preliminary data.</text>
</comment>
<evidence type="ECO:0000256" key="1">
    <source>
        <dbReference type="ARBA" id="ARBA00022898"/>
    </source>
</evidence>
<dbReference type="AlphaFoldDB" id="A0A2T1KW72"/>
<evidence type="ECO:0000313" key="2">
    <source>
        <dbReference type="EMBL" id="PSF14320.1"/>
    </source>
</evidence>
<dbReference type="OrthoDB" id="9804264at2"/>
<keyword evidence="3" id="KW-1185">Reference proteome</keyword>
<name>A0A2T1KW72_9GAMM</name>
<gene>
    <name evidence="2" type="ORF">C7H09_00245</name>
</gene>
<evidence type="ECO:0000313" key="3">
    <source>
        <dbReference type="Proteomes" id="UP000239866"/>
    </source>
</evidence>
<reference evidence="2 3" key="1">
    <citation type="submission" date="2018-03" db="EMBL/GenBank/DDBJ databases">
        <title>Marinobacter brunus sp. nov., a marine bacterium of Gamma-proteobacteria isolated from the surface seawater of the South China Sea.</title>
        <authorList>
            <person name="Cheng H."/>
            <person name="Wu Y.-H."/>
            <person name="Xamxidin M."/>
            <person name="Xu X.-W."/>
        </authorList>
    </citation>
    <scope>NUCLEOTIDE SEQUENCE [LARGE SCALE GENOMIC DNA]</scope>
    <source>
        <strain evidence="2 3">NH169-3</strain>
    </source>
</reference>
<dbReference type="RefSeq" id="WP_106760683.1">
    <property type="nucleotide sequence ID" value="NZ_PXNP01000004.1"/>
</dbReference>
<dbReference type="InterPro" id="IPR015424">
    <property type="entry name" value="PyrdxlP-dep_Trfase"/>
</dbReference>
<dbReference type="SUPFAM" id="SSF53383">
    <property type="entry name" value="PLP-dependent transferases"/>
    <property type="match status" value="1"/>
</dbReference>
<proteinExistence type="predicted"/>
<dbReference type="EMBL" id="PXNP01000004">
    <property type="protein sequence ID" value="PSF14320.1"/>
    <property type="molecule type" value="Genomic_DNA"/>
</dbReference>
<dbReference type="InterPro" id="IPR015421">
    <property type="entry name" value="PyrdxlP-dep_Trfase_major"/>
</dbReference>
<accession>A0A2T1KW72</accession>
<dbReference type="Gene3D" id="3.40.640.10">
    <property type="entry name" value="Type I PLP-dependent aspartate aminotransferase-like (Major domain)"/>
    <property type="match status" value="1"/>
</dbReference>
<organism evidence="2 3">
    <name type="scientific">Marinobacter fuscus</name>
    <dbReference type="NCBI Taxonomy" id="2109942"/>
    <lineage>
        <taxon>Bacteria</taxon>
        <taxon>Pseudomonadati</taxon>
        <taxon>Pseudomonadota</taxon>
        <taxon>Gammaproteobacteria</taxon>
        <taxon>Pseudomonadales</taxon>
        <taxon>Marinobacteraceae</taxon>
        <taxon>Marinobacter</taxon>
    </lineage>
</organism>
<dbReference type="Proteomes" id="UP000239866">
    <property type="component" value="Unassembled WGS sequence"/>
</dbReference>
<protein>
    <submittedName>
        <fullName evidence="2">Uncharacterized protein</fullName>
    </submittedName>
</protein>
<keyword evidence="1" id="KW-0663">Pyridoxal phosphate</keyword>
<dbReference type="Pfam" id="PF01041">
    <property type="entry name" value="DegT_DnrJ_EryC1"/>
    <property type="match status" value="1"/>
</dbReference>
<dbReference type="InterPro" id="IPR000653">
    <property type="entry name" value="DegT/StrS_aminotransferase"/>
</dbReference>
<sequence length="213" mass="23482">MAEYNARKVVSDILANRYFTNHGPLVRALEQTLEEHMGARHAVLVGSLELGLLVALIALRTRQHSRLVYYPGDDDPCLVHVGAFSGLSVHPLDTPDSVVQDTDVLFRTLREERDLNCAAVGQGQQQLVVHYPDWSSARPEQGVSDGFPEPVLLKLPTRHGGAVLLFNSDELAARARNVRSSYGVRKQVPVFVTCNGRYSEAQAGAVLGFLRRL</sequence>